<gene>
    <name evidence="3" type="ORF">BCR44DRAFT_38058</name>
</gene>
<name>A0A1Y2HRE3_9FUNG</name>
<sequence>MWDRATIAILACAGVCVLIVMYIAYLNSAAFNDLRPGWARKENVKGATGVDVHADVELRAAATVPSYGAASAATIHQQQRRQERGDVEGLAPPPPTYQRALEDRVAGSS</sequence>
<feature type="region of interest" description="Disordered" evidence="1">
    <location>
        <begin position="71"/>
        <end position="109"/>
    </location>
</feature>
<evidence type="ECO:0000256" key="2">
    <source>
        <dbReference type="SAM" id="Phobius"/>
    </source>
</evidence>
<keyword evidence="4" id="KW-1185">Reference proteome</keyword>
<keyword evidence="2" id="KW-1133">Transmembrane helix</keyword>
<evidence type="ECO:0000313" key="4">
    <source>
        <dbReference type="Proteomes" id="UP000193411"/>
    </source>
</evidence>
<dbReference type="Proteomes" id="UP000193411">
    <property type="component" value="Unassembled WGS sequence"/>
</dbReference>
<protein>
    <submittedName>
        <fullName evidence="3">Uncharacterized protein</fullName>
    </submittedName>
</protein>
<accession>A0A1Y2HRE3</accession>
<reference evidence="3 4" key="1">
    <citation type="submission" date="2016-07" db="EMBL/GenBank/DDBJ databases">
        <title>Pervasive Adenine N6-methylation of Active Genes in Fungi.</title>
        <authorList>
            <consortium name="DOE Joint Genome Institute"/>
            <person name="Mondo S.J."/>
            <person name="Dannebaum R.O."/>
            <person name="Kuo R.C."/>
            <person name="Labutti K."/>
            <person name="Haridas S."/>
            <person name="Kuo A."/>
            <person name="Salamov A."/>
            <person name="Ahrendt S.R."/>
            <person name="Lipzen A."/>
            <person name="Sullivan W."/>
            <person name="Andreopoulos W.B."/>
            <person name="Clum A."/>
            <person name="Lindquist E."/>
            <person name="Daum C."/>
            <person name="Ramamoorthy G.K."/>
            <person name="Gryganskyi A."/>
            <person name="Culley D."/>
            <person name="Magnuson J.K."/>
            <person name="James T.Y."/>
            <person name="O'Malley M.A."/>
            <person name="Stajich J.E."/>
            <person name="Spatafora J.W."/>
            <person name="Visel A."/>
            <person name="Grigoriev I.V."/>
        </authorList>
    </citation>
    <scope>NUCLEOTIDE SEQUENCE [LARGE SCALE GENOMIC DNA]</scope>
    <source>
        <strain evidence="3 4">PL171</strain>
    </source>
</reference>
<evidence type="ECO:0000256" key="1">
    <source>
        <dbReference type="SAM" id="MobiDB-lite"/>
    </source>
</evidence>
<comment type="caution">
    <text evidence="3">The sequence shown here is derived from an EMBL/GenBank/DDBJ whole genome shotgun (WGS) entry which is preliminary data.</text>
</comment>
<evidence type="ECO:0000313" key="3">
    <source>
        <dbReference type="EMBL" id="ORZ37167.1"/>
    </source>
</evidence>
<organism evidence="3 4">
    <name type="scientific">Catenaria anguillulae PL171</name>
    <dbReference type="NCBI Taxonomy" id="765915"/>
    <lineage>
        <taxon>Eukaryota</taxon>
        <taxon>Fungi</taxon>
        <taxon>Fungi incertae sedis</taxon>
        <taxon>Blastocladiomycota</taxon>
        <taxon>Blastocladiomycetes</taxon>
        <taxon>Blastocladiales</taxon>
        <taxon>Catenariaceae</taxon>
        <taxon>Catenaria</taxon>
    </lineage>
</organism>
<keyword evidence="2" id="KW-0472">Membrane</keyword>
<dbReference type="AlphaFoldDB" id="A0A1Y2HRE3"/>
<keyword evidence="2" id="KW-0812">Transmembrane</keyword>
<dbReference type="EMBL" id="MCFL01000014">
    <property type="protein sequence ID" value="ORZ37167.1"/>
    <property type="molecule type" value="Genomic_DNA"/>
</dbReference>
<proteinExistence type="predicted"/>
<feature type="compositionally biased region" description="Basic and acidic residues" evidence="1">
    <location>
        <begin position="100"/>
        <end position="109"/>
    </location>
</feature>
<feature type="transmembrane region" description="Helical" evidence="2">
    <location>
        <begin position="6"/>
        <end position="25"/>
    </location>
</feature>